<dbReference type="EMBL" id="JBBXJM010000003">
    <property type="protein sequence ID" value="KAL1409525.1"/>
    <property type="molecule type" value="Genomic_DNA"/>
</dbReference>
<comment type="function">
    <text evidence="1">May be involved in a process influencing telomere capping.</text>
</comment>
<dbReference type="InterPro" id="IPR039024">
    <property type="entry name" value="RTC4"/>
</dbReference>
<feature type="coiled-coil region" evidence="8">
    <location>
        <begin position="553"/>
        <end position="580"/>
    </location>
</feature>
<name>A0ABR3Q458_9TREE</name>
<keyword evidence="8" id="KW-0175">Coiled coil</keyword>
<dbReference type="Proteomes" id="UP001565368">
    <property type="component" value="Unassembled WGS sequence"/>
</dbReference>
<sequence length="734" mass="80707">MEALGVHCSAGGHASSSAAAKRPQDSDGTARKAARAAGGIKLATDTVREDQGRANRRKAIEASKAKQASQASPDFHGNDSFENSIGPDRGDATPTKPAPRPLGMRAGGTIPTRATTAKMIPGKTPAVKPAQADAFYHKGSSSATRKARTPENDSDEENRTPKALGRRRSVTSPSSRLAPWEEPRSTEQNRRTTLLQGMKFKKKGEAVSSEAVVTPQRLRNNAALAFFNETKYGPTPEEMDEVDEAKRKLKLKQAEEQRKEEEERQAIAQKHKEMSKATGGGHAFFAAVDSQPTIDSPAERLRREKIAAALDDEEEAIFKAYIHKSEKCPYCNEPMPAISSQDLKGMGTALQEDALASGKQPDWSQTISFCRQHRAETRTIPLGHRAGFPVQIAFEVLDERLEKGFVRARLRRFVRKPSSSKFFLLAEHVIATHGLAKWMEGNSQSNFAERVTTGYYGDLGRAIIIQHFQQLVNWGHLPSLTNQQVAPFTVPDFIISVLAPEAAILLIMEDQGWTSEACHGPEWKAARKAANLTRTASSEYGQCKFRATGLVGSRLLSELEKDVENKRARLEDERSVQEAAIQEKIRLEKDNREPIFVSSSAYSASELSTSGDDELAPVKRREPSPDRTPTVSRHKRPSQLEKRSSPPSRLSSQASQASSQGKRRSGKRSSPIPVSPEAKKSSQVKKSLKTKRQPQRHASESSVPQSSQEYGSWDNDFTLQASAAADKAVSSSRR</sequence>
<dbReference type="SMART" id="SM01312">
    <property type="entry name" value="RTC4"/>
    <property type="match status" value="1"/>
</dbReference>
<feature type="compositionally biased region" description="Low complexity" evidence="9">
    <location>
        <begin position="645"/>
        <end position="660"/>
    </location>
</feature>
<dbReference type="InterPro" id="IPR028094">
    <property type="entry name" value="RTC4_C"/>
</dbReference>
<evidence type="ECO:0000256" key="5">
    <source>
        <dbReference type="ARBA" id="ARBA00015162"/>
    </source>
</evidence>
<feature type="compositionally biased region" description="Basic residues" evidence="9">
    <location>
        <begin position="682"/>
        <end position="695"/>
    </location>
</feature>
<feature type="compositionally biased region" description="Basic and acidic residues" evidence="9">
    <location>
        <begin position="46"/>
        <end position="64"/>
    </location>
</feature>
<evidence type="ECO:0000256" key="8">
    <source>
        <dbReference type="SAM" id="Coils"/>
    </source>
</evidence>
<dbReference type="RefSeq" id="XP_069209469.1">
    <property type="nucleotide sequence ID" value="XM_069352051.1"/>
</dbReference>
<keyword evidence="7" id="KW-0539">Nucleus</keyword>
<feature type="region of interest" description="Disordered" evidence="9">
    <location>
        <begin position="1"/>
        <end position="191"/>
    </location>
</feature>
<feature type="coiled-coil region" evidence="8">
    <location>
        <begin position="239"/>
        <end position="272"/>
    </location>
</feature>
<proteinExistence type="inferred from homology"/>
<organism evidence="11 12">
    <name type="scientific">Vanrija albida</name>
    <dbReference type="NCBI Taxonomy" id="181172"/>
    <lineage>
        <taxon>Eukaryota</taxon>
        <taxon>Fungi</taxon>
        <taxon>Dikarya</taxon>
        <taxon>Basidiomycota</taxon>
        <taxon>Agaricomycotina</taxon>
        <taxon>Tremellomycetes</taxon>
        <taxon>Trichosporonales</taxon>
        <taxon>Trichosporonaceae</taxon>
        <taxon>Vanrija</taxon>
    </lineage>
</organism>
<evidence type="ECO:0000256" key="2">
    <source>
        <dbReference type="ARBA" id="ARBA00004123"/>
    </source>
</evidence>
<comment type="caution">
    <text evidence="11">The sequence shown here is derived from an EMBL/GenBank/DDBJ whole genome shotgun (WGS) entry which is preliminary data.</text>
</comment>
<gene>
    <name evidence="11" type="ORF">Q8F55_003508</name>
</gene>
<dbReference type="PANTHER" id="PTHR41391">
    <property type="entry name" value="RESTRICTION OF TELOMERE CAPPING PROTEIN 4"/>
    <property type="match status" value="1"/>
</dbReference>
<evidence type="ECO:0000313" key="12">
    <source>
        <dbReference type="Proteomes" id="UP001565368"/>
    </source>
</evidence>
<feature type="compositionally biased region" description="Basic and acidic residues" evidence="9">
    <location>
        <begin position="616"/>
        <end position="625"/>
    </location>
</feature>
<accession>A0ABR3Q458</accession>
<reference evidence="11 12" key="1">
    <citation type="submission" date="2023-08" db="EMBL/GenBank/DDBJ databases">
        <title>Annotated Genome Sequence of Vanrija albida AlHP1.</title>
        <authorList>
            <person name="Herzog R."/>
        </authorList>
    </citation>
    <scope>NUCLEOTIDE SEQUENCE [LARGE SCALE GENOMIC DNA]</scope>
    <source>
        <strain evidence="11 12">AlHP1</strain>
    </source>
</reference>
<feature type="region of interest" description="Disordered" evidence="9">
    <location>
        <begin position="601"/>
        <end position="714"/>
    </location>
</feature>
<comment type="similarity">
    <text evidence="4">Belongs to the RTC4 family.</text>
</comment>
<keyword evidence="6" id="KW-0963">Cytoplasm</keyword>
<keyword evidence="12" id="KW-1185">Reference proteome</keyword>
<protein>
    <recommendedName>
        <fullName evidence="5">Restriction of telomere capping protein 4</fullName>
    </recommendedName>
</protein>
<feature type="compositionally biased region" description="Low complexity" evidence="9">
    <location>
        <begin position="601"/>
        <end position="610"/>
    </location>
</feature>
<evidence type="ECO:0000256" key="9">
    <source>
        <dbReference type="SAM" id="MobiDB-lite"/>
    </source>
</evidence>
<feature type="compositionally biased region" description="Basic and acidic residues" evidence="9">
    <location>
        <begin position="179"/>
        <end position="190"/>
    </location>
</feature>
<evidence type="ECO:0000256" key="1">
    <source>
        <dbReference type="ARBA" id="ARBA00002738"/>
    </source>
</evidence>
<feature type="compositionally biased region" description="Polar residues" evidence="9">
    <location>
        <begin position="700"/>
        <end position="714"/>
    </location>
</feature>
<comment type="subcellular location">
    <subcellularLocation>
        <location evidence="3">Cytoplasm</location>
    </subcellularLocation>
    <subcellularLocation>
        <location evidence="2">Nucleus</location>
    </subcellularLocation>
</comment>
<evidence type="ECO:0000256" key="6">
    <source>
        <dbReference type="ARBA" id="ARBA00022490"/>
    </source>
</evidence>
<feature type="compositionally biased region" description="Low complexity" evidence="9">
    <location>
        <begin position="9"/>
        <end position="20"/>
    </location>
</feature>
<evidence type="ECO:0000259" key="10">
    <source>
        <dbReference type="SMART" id="SM01312"/>
    </source>
</evidence>
<evidence type="ECO:0000256" key="4">
    <source>
        <dbReference type="ARBA" id="ARBA00009461"/>
    </source>
</evidence>
<feature type="domain" description="Restriction of telomere capping protein 4 C-terminal" evidence="10">
    <location>
        <begin position="438"/>
        <end position="547"/>
    </location>
</feature>
<evidence type="ECO:0000256" key="7">
    <source>
        <dbReference type="ARBA" id="ARBA00023242"/>
    </source>
</evidence>
<evidence type="ECO:0000256" key="3">
    <source>
        <dbReference type="ARBA" id="ARBA00004496"/>
    </source>
</evidence>
<dbReference type="Pfam" id="PF14474">
    <property type="entry name" value="RTC4"/>
    <property type="match status" value="1"/>
</dbReference>
<dbReference type="GeneID" id="95984551"/>
<dbReference type="PANTHER" id="PTHR41391:SF1">
    <property type="entry name" value="RESTRICTION OF TELOMERE CAPPING PROTEIN 4"/>
    <property type="match status" value="1"/>
</dbReference>
<evidence type="ECO:0000313" key="11">
    <source>
        <dbReference type="EMBL" id="KAL1409525.1"/>
    </source>
</evidence>